<evidence type="ECO:0000256" key="1">
    <source>
        <dbReference type="SAM" id="Coils"/>
    </source>
</evidence>
<feature type="compositionally biased region" description="Low complexity" evidence="2">
    <location>
        <begin position="982"/>
        <end position="995"/>
    </location>
</feature>
<protein>
    <submittedName>
        <fullName evidence="5">Caspase recruitment domain-containing protein 6</fullName>
    </submittedName>
</protein>
<feature type="region of interest" description="Disordered" evidence="2">
    <location>
        <begin position="666"/>
        <end position="695"/>
    </location>
</feature>
<keyword evidence="1" id="KW-0175">Coiled coil</keyword>
<dbReference type="OrthoDB" id="9449373at2759"/>
<dbReference type="PANTHER" id="PTHR22797:SF36">
    <property type="entry name" value="CASPASE RECRUITMENT DOMAIN-CONTAINING PROTEIN 6"/>
    <property type="match status" value="1"/>
</dbReference>
<dbReference type="SUPFAM" id="SSF47986">
    <property type="entry name" value="DEATH domain"/>
    <property type="match status" value="1"/>
</dbReference>
<dbReference type="PROSITE" id="PS50209">
    <property type="entry name" value="CARD"/>
    <property type="match status" value="1"/>
</dbReference>
<dbReference type="GO" id="GO:0042981">
    <property type="term" value="P:regulation of apoptotic process"/>
    <property type="evidence" value="ECO:0007669"/>
    <property type="project" value="InterPro"/>
</dbReference>
<evidence type="ECO:0000313" key="5">
    <source>
        <dbReference type="RefSeq" id="XP_004641869.1"/>
    </source>
</evidence>
<dbReference type="AlphaFoldDB" id="A0A6P3FPE5"/>
<sequence length="1027" mass="115929">MAMGSAPLEVLEKQQEELLKILQEDPGCILDKLTSWRLISEDEYETLEKVADPLKKNQKLLVLVQKKGEVSYHNFLQCLLSIFPESATILGLSHEFLKHESIASCWSEGLSKNSQDTSSLRKKKPENPEVFRSSIEKEHLDLKSLDLSKDKKSSLRQTALSFREKEEAYDTTKVTAEKAEYQFPTTITLLRGGGRYEEADDSLHLGKGEYQESTGYSEDAETTMKEGHYDDLEYIVYSDEEDSTYSKTTGFSDEEHNYKDLENNISLEEEKCMEERKKVFKDVLSCLNMDRSRKLLPDYVKQFALDRRYGWTPETSGDLVWNFLMKVQALDVTARDSILRNQVLDESSQEKLLLGMKNLEIQDRKTINPLDVLCACMLCSDSSLRREVMSNMFQCHFALPLLLPDAENNKSILMLGAMKDIVKKQSTQSSRRPAGDTKMFLSLMKMPVISFVRLGHCSFSKSRILNILLNPAKVKSHRIFLHQDFSGLVLPRQISDGLVEITWCFPDDLEESPYFSQKPVAVANLRGDIEIFWTQFGFLMEVSSAVFLFTDCLGEKEWDLLMFLGEAAIERCYFVLSSQARKNEEAQHFQRILKVKPSQLLFWEEEEAGDRRKSMKGFQAALQEVISSSLRNLSVEDMASLARELGIQVDQDFENAQGRQVCSSANRAGTVTGQQRLHQPKSSSESQARMPTGQSGARWKVRQNFHHTPALMPLPEKSWLLPIGNSFSHPLMKAPGVKGSHFGSEQRSVWLSSFPFQNIRDHSREKHFGIQYLQPPRFYSDKRFMEFSGLSWGNHLNGTFGRIPRPIFQHAWACPERPQTIGTLEMSGPVPGGSLRLSLAGHSSSLASQLAGTVGKPQPGQACTWGTQLATASGKFVNPTSYIRNLNPLAFQPAGDMQMLVSSASQQRTELVTHGRSSDSTFQTRPSLMSKSKLLPSSQFKSHQPKPSQAKNLQAQSSQPVPFQSKSSQKMNSQPQASWANPSPSRSTQSQPSQSKPFHSRHKSSQGSHPQVKAPSQRARSKRTGKH</sequence>
<feature type="region of interest" description="Disordered" evidence="2">
    <location>
        <begin position="906"/>
        <end position="1027"/>
    </location>
</feature>
<dbReference type="Pfam" id="PF25496">
    <property type="entry name" value="URGCP"/>
    <property type="match status" value="1"/>
</dbReference>
<reference evidence="5" key="1">
    <citation type="submission" date="2025-08" db="UniProtKB">
        <authorList>
            <consortium name="RefSeq"/>
        </authorList>
    </citation>
    <scope>IDENTIFICATION</scope>
</reference>
<dbReference type="GeneID" id="101590786"/>
<dbReference type="InterPro" id="IPR052685">
    <property type="entry name" value="Apoptosis_Repressor_CARD"/>
</dbReference>
<name>A0A6P3FPE5_OCTDE</name>
<dbReference type="InParanoid" id="A0A6P3FPE5"/>
<evidence type="ECO:0000259" key="3">
    <source>
        <dbReference type="PROSITE" id="PS50209"/>
    </source>
</evidence>
<accession>A0A6P3FPE5</accession>
<dbReference type="RefSeq" id="XP_004641869.1">
    <property type="nucleotide sequence ID" value="XM_004641812.1"/>
</dbReference>
<dbReference type="Proteomes" id="UP000515203">
    <property type="component" value="Unplaced"/>
</dbReference>
<dbReference type="Gene3D" id="1.10.533.10">
    <property type="entry name" value="Death Domain, Fas"/>
    <property type="match status" value="1"/>
</dbReference>
<dbReference type="InterPro" id="IPR011029">
    <property type="entry name" value="DEATH-like_dom_sf"/>
</dbReference>
<keyword evidence="4" id="KW-1185">Reference proteome</keyword>
<feature type="coiled-coil region" evidence="1">
    <location>
        <begin position="251"/>
        <end position="278"/>
    </location>
</feature>
<evidence type="ECO:0000313" key="4">
    <source>
        <dbReference type="Proteomes" id="UP000515203"/>
    </source>
</evidence>
<dbReference type="CDD" id="cd01671">
    <property type="entry name" value="CARD"/>
    <property type="match status" value="1"/>
</dbReference>
<dbReference type="Pfam" id="PF00619">
    <property type="entry name" value="CARD"/>
    <property type="match status" value="1"/>
</dbReference>
<dbReference type="InterPro" id="IPR001315">
    <property type="entry name" value="CARD"/>
</dbReference>
<dbReference type="PANTHER" id="PTHR22797">
    <property type="entry name" value="CARD6/NUCLEOLAR PROTEIN 3"/>
    <property type="match status" value="1"/>
</dbReference>
<proteinExistence type="predicted"/>
<dbReference type="InterPro" id="IPR057365">
    <property type="entry name" value="URGCP"/>
</dbReference>
<feature type="region of interest" description="Disordered" evidence="2">
    <location>
        <begin position="110"/>
        <end position="129"/>
    </location>
</feature>
<feature type="domain" description="CARD" evidence="3">
    <location>
        <begin position="3"/>
        <end position="94"/>
    </location>
</feature>
<dbReference type="FunCoup" id="A0A6P3FPE5">
    <property type="interactions" value="158"/>
</dbReference>
<organism evidence="4 5">
    <name type="scientific">Octodon degus</name>
    <name type="common">Degu</name>
    <name type="synonym">Sciurus degus</name>
    <dbReference type="NCBI Taxonomy" id="10160"/>
    <lineage>
        <taxon>Eukaryota</taxon>
        <taxon>Metazoa</taxon>
        <taxon>Chordata</taxon>
        <taxon>Craniata</taxon>
        <taxon>Vertebrata</taxon>
        <taxon>Euteleostomi</taxon>
        <taxon>Mammalia</taxon>
        <taxon>Eutheria</taxon>
        <taxon>Euarchontoglires</taxon>
        <taxon>Glires</taxon>
        <taxon>Rodentia</taxon>
        <taxon>Hystricomorpha</taxon>
        <taxon>Octodontidae</taxon>
        <taxon>Octodon</taxon>
    </lineage>
</organism>
<dbReference type="CTD" id="84674"/>
<feature type="compositionally biased region" description="Polar residues" evidence="2">
    <location>
        <begin position="939"/>
        <end position="981"/>
    </location>
</feature>
<gene>
    <name evidence="5" type="primary">Card6</name>
</gene>
<evidence type="ECO:0000256" key="2">
    <source>
        <dbReference type="SAM" id="MobiDB-lite"/>
    </source>
</evidence>
<feature type="compositionally biased region" description="Low complexity" evidence="2">
    <location>
        <begin position="926"/>
        <end position="938"/>
    </location>
</feature>